<dbReference type="CDD" id="cd00614">
    <property type="entry name" value="CGS_like"/>
    <property type="match status" value="1"/>
</dbReference>
<evidence type="ECO:0000256" key="3">
    <source>
        <dbReference type="ARBA" id="ARBA00022679"/>
    </source>
</evidence>
<comment type="cofactor">
    <cofactor evidence="1">
        <name>pyridoxal 5'-phosphate</name>
        <dbReference type="ChEBI" id="CHEBI:597326"/>
    </cofactor>
</comment>
<comment type="similarity">
    <text evidence="2">Belongs to the trans-sulfuration enzymes family.</text>
</comment>
<protein>
    <recommendedName>
        <fullName evidence="6">O-acetylhomoserine sulfhydrylase</fullName>
    </recommendedName>
</protein>
<dbReference type="GO" id="GO:0030170">
    <property type="term" value="F:pyridoxal phosphate binding"/>
    <property type="evidence" value="ECO:0007669"/>
    <property type="project" value="InterPro"/>
</dbReference>
<reference evidence="5" key="1">
    <citation type="journal article" date="2015" name="Nature">
        <title>Complex archaea that bridge the gap between prokaryotes and eukaryotes.</title>
        <authorList>
            <person name="Spang A."/>
            <person name="Saw J.H."/>
            <person name="Jorgensen S.L."/>
            <person name="Zaremba-Niedzwiedzka K."/>
            <person name="Martijn J."/>
            <person name="Lind A.E."/>
            <person name="van Eijk R."/>
            <person name="Schleper C."/>
            <person name="Guy L."/>
            <person name="Ettema T.J."/>
        </authorList>
    </citation>
    <scope>NUCLEOTIDE SEQUENCE</scope>
</reference>
<dbReference type="Gene3D" id="3.90.1150.10">
    <property type="entry name" value="Aspartate Aminotransferase, domain 1"/>
    <property type="match status" value="1"/>
</dbReference>
<dbReference type="EMBL" id="LAZR01024322">
    <property type="protein sequence ID" value="KKL75543.1"/>
    <property type="molecule type" value="Genomic_DNA"/>
</dbReference>
<evidence type="ECO:0000256" key="2">
    <source>
        <dbReference type="ARBA" id="ARBA00009077"/>
    </source>
</evidence>
<dbReference type="SUPFAM" id="SSF53383">
    <property type="entry name" value="PLP-dependent transferases"/>
    <property type="match status" value="1"/>
</dbReference>
<dbReference type="GO" id="GO:0006535">
    <property type="term" value="P:cysteine biosynthetic process from serine"/>
    <property type="evidence" value="ECO:0007669"/>
    <property type="project" value="TreeGrafter"/>
</dbReference>
<dbReference type="GO" id="GO:0019346">
    <property type="term" value="P:transsulfuration"/>
    <property type="evidence" value="ECO:0007669"/>
    <property type="project" value="InterPro"/>
</dbReference>
<dbReference type="FunFam" id="3.40.640.10:FF:000046">
    <property type="entry name" value="Cystathionine gamma-lyase"/>
    <property type="match status" value="1"/>
</dbReference>
<dbReference type="AlphaFoldDB" id="A0A0F9EN67"/>
<dbReference type="InterPro" id="IPR006235">
    <property type="entry name" value="OAc-hSer/O-AcSer_sulfhydrylase"/>
</dbReference>
<accession>A0A0F9EN67</accession>
<dbReference type="PANTHER" id="PTHR43797">
    <property type="entry name" value="HOMOCYSTEINE/CYSTEINE SYNTHASE"/>
    <property type="match status" value="1"/>
</dbReference>
<dbReference type="Pfam" id="PF01053">
    <property type="entry name" value="Cys_Met_Meta_PP"/>
    <property type="match status" value="1"/>
</dbReference>
<organism evidence="5">
    <name type="scientific">marine sediment metagenome</name>
    <dbReference type="NCBI Taxonomy" id="412755"/>
    <lineage>
        <taxon>unclassified sequences</taxon>
        <taxon>metagenomes</taxon>
        <taxon>ecological metagenomes</taxon>
    </lineage>
</organism>
<gene>
    <name evidence="5" type="ORF">LCGC14_2053850</name>
</gene>
<dbReference type="InterPro" id="IPR015422">
    <property type="entry name" value="PyrdxlP-dep_Trfase_small"/>
</dbReference>
<dbReference type="PANTHER" id="PTHR43797:SF2">
    <property type="entry name" value="HOMOCYSTEINE_CYSTEINE SYNTHASE"/>
    <property type="match status" value="1"/>
</dbReference>
<dbReference type="InterPro" id="IPR015424">
    <property type="entry name" value="PyrdxlP-dep_Trfase"/>
</dbReference>
<evidence type="ECO:0008006" key="6">
    <source>
        <dbReference type="Google" id="ProtNLM"/>
    </source>
</evidence>
<dbReference type="InterPro" id="IPR000277">
    <property type="entry name" value="Cys/Met-Metab_PyrdxlP-dep_enz"/>
</dbReference>
<evidence type="ECO:0000313" key="5">
    <source>
        <dbReference type="EMBL" id="KKL75543.1"/>
    </source>
</evidence>
<comment type="caution">
    <text evidence="5">The sequence shown here is derived from an EMBL/GenBank/DDBJ whole genome shotgun (WGS) entry which is preliminary data.</text>
</comment>
<evidence type="ECO:0000256" key="1">
    <source>
        <dbReference type="ARBA" id="ARBA00001933"/>
    </source>
</evidence>
<proteinExistence type="inferred from homology"/>
<dbReference type="InterPro" id="IPR015421">
    <property type="entry name" value="PyrdxlP-dep_Trfase_major"/>
</dbReference>
<name>A0A0F9EN67_9ZZZZ</name>
<dbReference type="GO" id="GO:0003961">
    <property type="term" value="F:O-acetylhomoserine aminocarboxypropyltransferase activity"/>
    <property type="evidence" value="ECO:0007669"/>
    <property type="project" value="TreeGrafter"/>
</dbReference>
<dbReference type="GO" id="GO:0005737">
    <property type="term" value="C:cytoplasm"/>
    <property type="evidence" value="ECO:0007669"/>
    <property type="project" value="TreeGrafter"/>
</dbReference>
<dbReference type="GO" id="GO:0004124">
    <property type="term" value="F:cysteine synthase activity"/>
    <property type="evidence" value="ECO:0007669"/>
    <property type="project" value="TreeGrafter"/>
</dbReference>
<dbReference type="PIRSF" id="PIRSF001434">
    <property type="entry name" value="CGS"/>
    <property type="match status" value="1"/>
</dbReference>
<sequence length="414" mass="44724">MKAQTTSLHGGYGKESGTGATAVPIFQTVAYAHGTAEELADIFEGRTPGYIYTRIANPTTYALELRLAELEGGIGCIATSSGMAAITTVAVSLLKSGDHIVSASGIFGGTVSLFKNVLSRFGVESTLVDAADKVQFSRAVTERTKLVFIETIGNPQMVVPDVPAIAAIAREANIPLVVDNTVTTPFLFKAAEYGADLIIHSTSKFINGHGTAIGGAIIDTGNYNWRNGLFEDIKKLTKKAGQMAFMAHLRNLIYRDLGCCPSPLNSFLMIQGLESLGLRMNRHCSNAKKLAVFLQGHQKAKWINYPGLSASPDFQKVKKLFGGKGGGLLTFSLGDKRRAFKFIDSVKLAKNLANFGDAKTLVIHPSSTIFHEFSSSEKLELGVTEDMIRVSTGIEDFEDIKNDFEQAIEKAWED</sequence>
<dbReference type="GO" id="GO:0071269">
    <property type="term" value="P:L-homocysteine biosynthetic process"/>
    <property type="evidence" value="ECO:0007669"/>
    <property type="project" value="TreeGrafter"/>
</dbReference>
<keyword evidence="3" id="KW-0808">Transferase</keyword>
<keyword evidence="4" id="KW-0663">Pyridoxal phosphate</keyword>
<dbReference type="Gene3D" id="3.40.640.10">
    <property type="entry name" value="Type I PLP-dependent aspartate aminotransferase-like (Major domain)"/>
    <property type="match status" value="1"/>
</dbReference>
<evidence type="ECO:0000256" key="4">
    <source>
        <dbReference type="ARBA" id="ARBA00022898"/>
    </source>
</evidence>